<dbReference type="InterPro" id="IPR001296">
    <property type="entry name" value="Glyco_trans_1"/>
</dbReference>
<evidence type="ECO:0000256" key="7">
    <source>
        <dbReference type="ARBA" id="ARBA00023056"/>
    </source>
</evidence>
<dbReference type="HAMAP" id="MF_00484">
    <property type="entry name" value="Glycogen_synth"/>
    <property type="match status" value="1"/>
</dbReference>
<protein>
    <recommendedName>
        <fullName evidence="8">Glycogen synthase</fullName>
        <ecNumber evidence="8">2.4.1.21</ecNumber>
    </recommendedName>
    <alternativeName>
        <fullName evidence="8">Starch [bacterial glycogen] synthase</fullName>
    </alternativeName>
</protein>
<reference evidence="11 12" key="1">
    <citation type="submission" date="2018-01" db="EMBL/GenBank/DDBJ databases">
        <title>The draft genome of an aniline degradation strain ANB-1.</title>
        <authorList>
            <person name="Zhang L."/>
            <person name="Jiang J."/>
        </authorList>
    </citation>
    <scope>NUCLEOTIDE SEQUENCE [LARGE SCALE GENOMIC DNA]</scope>
    <source>
        <strain evidence="11 12">ANB-1</strain>
    </source>
</reference>
<dbReference type="NCBIfam" id="NF001899">
    <property type="entry name" value="PRK00654.1-2"/>
    <property type="match status" value="1"/>
</dbReference>
<keyword evidence="7 8" id="KW-0320">Glycogen biosynthesis</keyword>
<dbReference type="InterPro" id="IPR013534">
    <property type="entry name" value="Starch_synth_cat_dom"/>
</dbReference>
<accession>A0A2N8KP99</accession>
<comment type="caution">
    <text evidence="11">The sequence shown here is derived from an EMBL/GenBank/DDBJ whole genome shotgun (WGS) entry which is preliminary data.</text>
</comment>
<proteinExistence type="inferred from homology"/>
<evidence type="ECO:0000256" key="4">
    <source>
        <dbReference type="ARBA" id="ARBA00010281"/>
    </source>
</evidence>
<dbReference type="AlphaFoldDB" id="A0A2N8KP99"/>
<keyword evidence="6 8" id="KW-0808">Transferase</keyword>
<comment type="function">
    <text evidence="2 8">Synthesizes alpha-1,4-glucan chains using ADP-glucose.</text>
</comment>
<dbReference type="Pfam" id="PF08323">
    <property type="entry name" value="Glyco_transf_5"/>
    <property type="match status" value="1"/>
</dbReference>
<keyword evidence="12" id="KW-1185">Reference proteome</keyword>
<evidence type="ECO:0000256" key="3">
    <source>
        <dbReference type="ARBA" id="ARBA00004964"/>
    </source>
</evidence>
<evidence type="ECO:0000256" key="1">
    <source>
        <dbReference type="ARBA" id="ARBA00001478"/>
    </source>
</evidence>
<gene>
    <name evidence="8" type="primary">glgA</name>
    <name evidence="11" type="ORF">C1I89_02395</name>
</gene>
<organism evidence="11 12">
    <name type="scientific">Achromobacter pulmonis</name>
    <dbReference type="NCBI Taxonomy" id="1389932"/>
    <lineage>
        <taxon>Bacteria</taxon>
        <taxon>Pseudomonadati</taxon>
        <taxon>Pseudomonadota</taxon>
        <taxon>Betaproteobacteria</taxon>
        <taxon>Burkholderiales</taxon>
        <taxon>Alcaligenaceae</taxon>
        <taxon>Achromobacter</taxon>
    </lineage>
</organism>
<dbReference type="CDD" id="cd03791">
    <property type="entry name" value="GT5_Glycogen_synthase_DULL1-like"/>
    <property type="match status" value="1"/>
</dbReference>
<dbReference type="RefSeq" id="WP_102771200.1">
    <property type="nucleotide sequence ID" value="NZ_POQS01000001.1"/>
</dbReference>
<evidence type="ECO:0000256" key="5">
    <source>
        <dbReference type="ARBA" id="ARBA00022676"/>
    </source>
</evidence>
<evidence type="ECO:0000313" key="11">
    <source>
        <dbReference type="EMBL" id="PND35259.1"/>
    </source>
</evidence>
<dbReference type="GO" id="GO:0004373">
    <property type="term" value="F:alpha-1,4-glucan glucosyltransferase (UDP-glucose donor) activity"/>
    <property type="evidence" value="ECO:0007669"/>
    <property type="project" value="InterPro"/>
</dbReference>
<dbReference type="InterPro" id="IPR011835">
    <property type="entry name" value="GS/SS"/>
</dbReference>
<sequence>MAKTRTLIVAGEAFPLAKTGGLGDAITGMARALAQAGTPLMVLLPAYRGVRARLERVRVVAPLHNLPGGDARLLAGRCPQSGLDFLLLENDGLYDRAGIYLDEQGVEYADSALRYAALAHAAARVAGGLPGVARPNLVHAHDWHAGLVPLLLHAQGLHATRSIMTIHNLAFQGRFPMECAAELGIPERYRNGGSIGAWGQLNFLKAGIRYADRVTTVSHNYAREIMTPAFGCGLDELLRRRADDLLPIPNGIDNILWNPARDPHLGALRYSARDLSNKARCKAALQHEFGLDVDAGTTLMAMGSRLTEQKMADVAAAALPEALERHPGLQVAILGQGDHRLEQALQALAQRYPGRCAAHIGYDEAAAHRLHAGADILLHASRFEPFGLTPLYAMRYGALPIGSRVGGMADTIEDPGPRAPLSAMASANGLLFDGDSPAAMAEAIARAMALREHAMLWRTMQRNAMSADFSWRSAIGLYASLYRSLAEPETQEAMPARADRAAGAAALGVRQPAGGAVPAPV</sequence>
<evidence type="ECO:0000259" key="10">
    <source>
        <dbReference type="Pfam" id="PF08323"/>
    </source>
</evidence>
<dbReference type="Gene3D" id="3.40.50.2000">
    <property type="entry name" value="Glycogen Phosphorylase B"/>
    <property type="match status" value="2"/>
</dbReference>
<evidence type="ECO:0000256" key="8">
    <source>
        <dbReference type="HAMAP-Rule" id="MF_00484"/>
    </source>
</evidence>
<feature type="domain" description="Starch synthase catalytic" evidence="10">
    <location>
        <begin position="7"/>
        <end position="239"/>
    </location>
</feature>
<dbReference type="NCBIfam" id="TIGR02095">
    <property type="entry name" value="glgA"/>
    <property type="match status" value="1"/>
</dbReference>
<dbReference type="PANTHER" id="PTHR45825:SF11">
    <property type="entry name" value="ALPHA AMYLASE DOMAIN-CONTAINING PROTEIN"/>
    <property type="match status" value="1"/>
</dbReference>
<dbReference type="UniPathway" id="UPA00164"/>
<comment type="pathway">
    <text evidence="3 8">Glycan biosynthesis; glycogen biosynthesis.</text>
</comment>
<dbReference type="GO" id="GO:0009011">
    <property type="term" value="F:alpha-1,4-glucan glucosyltransferase (ADP-glucose donor) activity"/>
    <property type="evidence" value="ECO:0007669"/>
    <property type="project" value="UniProtKB-UniRule"/>
</dbReference>
<evidence type="ECO:0000259" key="9">
    <source>
        <dbReference type="Pfam" id="PF00534"/>
    </source>
</evidence>
<dbReference type="Pfam" id="PF00534">
    <property type="entry name" value="Glycos_transf_1"/>
    <property type="match status" value="1"/>
</dbReference>
<feature type="binding site" evidence="8">
    <location>
        <position position="18"/>
    </location>
    <ligand>
        <name>ADP-alpha-D-glucose</name>
        <dbReference type="ChEBI" id="CHEBI:57498"/>
    </ligand>
</feature>
<feature type="domain" description="Glycosyl transferase family 1" evidence="9">
    <location>
        <begin position="296"/>
        <end position="457"/>
    </location>
</feature>
<name>A0A2N8KP99_9BURK</name>
<evidence type="ECO:0000313" key="12">
    <source>
        <dbReference type="Proteomes" id="UP000235994"/>
    </source>
</evidence>
<dbReference type="SUPFAM" id="SSF53756">
    <property type="entry name" value="UDP-Glycosyltransferase/glycogen phosphorylase"/>
    <property type="match status" value="1"/>
</dbReference>
<comment type="catalytic activity">
    <reaction evidence="1 8">
        <text>[(1-&gt;4)-alpha-D-glucosyl](n) + ADP-alpha-D-glucose = [(1-&gt;4)-alpha-D-glucosyl](n+1) + ADP + H(+)</text>
        <dbReference type="Rhea" id="RHEA:18189"/>
        <dbReference type="Rhea" id="RHEA-COMP:9584"/>
        <dbReference type="Rhea" id="RHEA-COMP:9587"/>
        <dbReference type="ChEBI" id="CHEBI:15378"/>
        <dbReference type="ChEBI" id="CHEBI:15444"/>
        <dbReference type="ChEBI" id="CHEBI:57498"/>
        <dbReference type="ChEBI" id="CHEBI:456216"/>
        <dbReference type="EC" id="2.4.1.21"/>
    </reaction>
</comment>
<keyword evidence="5 8" id="KW-0328">Glycosyltransferase</keyword>
<evidence type="ECO:0000256" key="2">
    <source>
        <dbReference type="ARBA" id="ARBA00002764"/>
    </source>
</evidence>
<dbReference type="EMBL" id="POQS01000001">
    <property type="protein sequence ID" value="PND35259.1"/>
    <property type="molecule type" value="Genomic_DNA"/>
</dbReference>
<dbReference type="PANTHER" id="PTHR45825">
    <property type="entry name" value="GRANULE-BOUND STARCH SYNTHASE 1, CHLOROPLASTIC/AMYLOPLASTIC"/>
    <property type="match status" value="1"/>
</dbReference>
<dbReference type="GO" id="GO:0005978">
    <property type="term" value="P:glycogen biosynthetic process"/>
    <property type="evidence" value="ECO:0007669"/>
    <property type="project" value="UniProtKB-UniRule"/>
</dbReference>
<evidence type="ECO:0000256" key="6">
    <source>
        <dbReference type="ARBA" id="ARBA00022679"/>
    </source>
</evidence>
<dbReference type="Proteomes" id="UP000235994">
    <property type="component" value="Unassembled WGS sequence"/>
</dbReference>
<dbReference type="EC" id="2.4.1.21" evidence="8"/>
<comment type="similarity">
    <text evidence="4 8">Belongs to the glycosyltransferase 1 family. Bacterial/plant glycogen synthase subfamily.</text>
</comment>